<gene>
    <name evidence="5" type="ORF">ERS852450_03264</name>
    <name evidence="4" type="ORF">ERS852578_00048</name>
</gene>
<protein>
    <submittedName>
        <fullName evidence="4">Glycosyltransferase, WecB/TagA/CpsF family</fullName>
    </submittedName>
</protein>
<keyword evidence="2 4" id="KW-0808">Transferase</keyword>
<evidence type="ECO:0000313" key="4">
    <source>
        <dbReference type="EMBL" id="CUM75972.1"/>
    </source>
</evidence>
<dbReference type="EMBL" id="CYYC01000001">
    <property type="protein sequence ID" value="CUM75972.1"/>
    <property type="molecule type" value="Genomic_DNA"/>
</dbReference>
<dbReference type="RefSeq" id="WP_055182007.1">
    <property type="nucleotide sequence ID" value="NZ_BLYK01000112.1"/>
</dbReference>
<dbReference type="PANTHER" id="PTHR34136:SF1">
    <property type="entry name" value="UDP-N-ACETYL-D-MANNOSAMINURONIC ACID TRANSFERASE"/>
    <property type="match status" value="1"/>
</dbReference>
<evidence type="ECO:0000313" key="6">
    <source>
        <dbReference type="Proteomes" id="UP000095390"/>
    </source>
</evidence>
<reference evidence="6 7" key="1">
    <citation type="submission" date="2015-09" db="EMBL/GenBank/DDBJ databases">
        <authorList>
            <consortium name="Pathogen Informatics"/>
        </authorList>
    </citation>
    <scope>NUCLEOTIDE SEQUENCE [LARGE SCALE GENOMIC DNA]</scope>
    <source>
        <strain evidence="5 7">2789STDY5834835</strain>
        <strain evidence="4 6">2789STDY5834966</strain>
    </source>
</reference>
<feature type="compositionally biased region" description="Acidic residues" evidence="3">
    <location>
        <begin position="260"/>
        <end position="270"/>
    </location>
</feature>
<dbReference type="OrthoDB" id="1770743at2"/>
<sequence>MKDRYHKKANVLGIDVSVMRVDKAVNVSMELMRGKGLPVIYFLSAISSLLCQNNEQSAEYVKSCNLILAGDRHIEMAVHHRQDNGQIPEGIGEFADNYLKRLFSKINREGRSIYMVMEQESYLESMEEYMEESYRNIEVHGNVMRKETKGEADRIVNEINACIPDIVFVCIPAERQMKFMEKHAAMMNTRLCILIESVQPLIRKETEEIPSWVEKLHLEGIYSWFKKEQKIKNTIVGSVFKKKVLNEASEEEAEQKPEDSSEENILDVQEENVNTLEKRRQC</sequence>
<keyword evidence="1" id="KW-0328">Glycosyltransferase</keyword>
<dbReference type="PANTHER" id="PTHR34136">
    <property type="match status" value="1"/>
</dbReference>
<evidence type="ECO:0000313" key="5">
    <source>
        <dbReference type="EMBL" id="CUP20942.1"/>
    </source>
</evidence>
<evidence type="ECO:0000256" key="2">
    <source>
        <dbReference type="ARBA" id="ARBA00022679"/>
    </source>
</evidence>
<proteinExistence type="predicted"/>
<name>A0A173RDN8_9FIRM</name>
<organism evidence="4 6">
    <name type="scientific">Anaerobutyricum hallii</name>
    <dbReference type="NCBI Taxonomy" id="39488"/>
    <lineage>
        <taxon>Bacteria</taxon>
        <taxon>Bacillati</taxon>
        <taxon>Bacillota</taxon>
        <taxon>Clostridia</taxon>
        <taxon>Lachnospirales</taxon>
        <taxon>Lachnospiraceae</taxon>
        <taxon>Anaerobutyricum</taxon>
    </lineage>
</organism>
<dbReference type="Pfam" id="PF03808">
    <property type="entry name" value="Glyco_tran_WecG"/>
    <property type="match status" value="1"/>
</dbReference>
<accession>A0A173RDN8</accession>
<dbReference type="InterPro" id="IPR004629">
    <property type="entry name" value="WecG_TagA_CpsF"/>
</dbReference>
<dbReference type="EMBL" id="CYZL01000056">
    <property type="protein sequence ID" value="CUP20942.1"/>
    <property type="molecule type" value="Genomic_DNA"/>
</dbReference>
<dbReference type="Proteomes" id="UP000095390">
    <property type="component" value="Unassembled WGS sequence"/>
</dbReference>
<evidence type="ECO:0000313" key="7">
    <source>
        <dbReference type="Proteomes" id="UP000095679"/>
    </source>
</evidence>
<dbReference type="AlphaFoldDB" id="A0A173RDN8"/>
<evidence type="ECO:0000256" key="3">
    <source>
        <dbReference type="SAM" id="MobiDB-lite"/>
    </source>
</evidence>
<evidence type="ECO:0000256" key="1">
    <source>
        <dbReference type="ARBA" id="ARBA00022676"/>
    </source>
</evidence>
<dbReference type="Proteomes" id="UP000095679">
    <property type="component" value="Unassembled WGS sequence"/>
</dbReference>
<feature type="region of interest" description="Disordered" evidence="3">
    <location>
        <begin position="249"/>
        <end position="282"/>
    </location>
</feature>
<dbReference type="GO" id="GO:0016758">
    <property type="term" value="F:hexosyltransferase activity"/>
    <property type="evidence" value="ECO:0007669"/>
    <property type="project" value="TreeGrafter"/>
</dbReference>